<dbReference type="InterPro" id="IPR004358">
    <property type="entry name" value="Sig_transdc_His_kin-like_C"/>
</dbReference>
<evidence type="ECO:0000256" key="5">
    <source>
        <dbReference type="ARBA" id="ARBA00022777"/>
    </source>
</evidence>
<evidence type="ECO:0000259" key="13">
    <source>
        <dbReference type="PROSITE" id="PS50894"/>
    </source>
</evidence>
<dbReference type="SMART" id="SM00073">
    <property type="entry name" value="HPT"/>
    <property type="match status" value="1"/>
</dbReference>
<comment type="catalytic activity">
    <reaction evidence="1">
        <text>ATP + protein L-histidine = ADP + protein N-phospho-L-histidine.</text>
        <dbReference type="EC" id="2.7.13.3"/>
    </reaction>
</comment>
<dbReference type="SMART" id="SM00387">
    <property type="entry name" value="HATPase_c"/>
    <property type="match status" value="1"/>
</dbReference>
<comment type="caution">
    <text evidence="14">The sequence shown here is derived from an EMBL/GenBank/DDBJ whole genome shotgun (WGS) entry which is preliminary data.</text>
</comment>
<dbReference type="Gene3D" id="1.10.287.560">
    <property type="entry name" value="Histidine kinase CheA-like, homodimeric domain"/>
    <property type="match status" value="1"/>
</dbReference>
<evidence type="ECO:0000256" key="3">
    <source>
        <dbReference type="ARBA" id="ARBA00022553"/>
    </source>
</evidence>
<proteinExistence type="predicted"/>
<protein>
    <recommendedName>
        <fullName evidence="2">histidine kinase</fullName>
        <ecNumber evidence="2">2.7.13.3</ecNumber>
    </recommendedName>
</protein>
<dbReference type="Pfam" id="PF01627">
    <property type="entry name" value="Hpt"/>
    <property type="match status" value="1"/>
</dbReference>
<evidence type="ECO:0000313" key="15">
    <source>
        <dbReference type="Proteomes" id="UP000609651"/>
    </source>
</evidence>
<keyword evidence="5 14" id="KW-0418">Kinase</keyword>
<dbReference type="InterPro" id="IPR036061">
    <property type="entry name" value="CheW-like_dom_sf"/>
</dbReference>
<dbReference type="InterPro" id="IPR001789">
    <property type="entry name" value="Sig_transdc_resp-reg_receiver"/>
</dbReference>
<accession>A0ABX1VAN3</accession>
<dbReference type="InterPro" id="IPR036890">
    <property type="entry name" value="HATPase_C_sf"/>
</dbReference>
<dbReference type="PANTHER" id="PTHR43395:SF1">
    <property type="entry name" value="CHEMOTAXIS PROTEIN CHEA"/>
    <property type="match status" value="1"/>
</dbReference>
<dbReference type="InterPro" id="IPR011006">
    <property type="entry name" value="CheY-like_superfamily"/>
</dbReference>
<dbReference type="SUPFAM" id="SSF55874">
    <property type="entry name" value="ATPase domain of HSP90 chaperone/DNA topoisomerase II/histidine kinase"/>
    <property type="match status" value="1"/>
</dbReference>
<dbReference type="Pfam" id="PF02518">
    <property type="entry name" value="HATPase_c"/>
    <property type="match status" value="1"/>
</dbReference>
<dbReference type="InterPro" id="IPR004105">
    <property type="entry name" value="CheA-like_dim"/>
</dbReference>
<dbReference type="PROSITE" id="PS50851">
    <property type="entry name" value="CHEW"/>
    <property type="match status" value="1"/>
</dbReference>
<sequence>MDKARLLERLMATFLDELVGHVRTINDEVIALEADPVGDDREERLTRLFRAAHSLKGAARAVDQPSIEQVCHRMENVFSGLRDERLQPTPKVCGLLLDVADAIESAGMQLREQAGVDRAVLDGLMQRIDEVGGHKSAGRPGAQVAAAPPTLHESEPTPPAEPAPPPTAPPAPESRVPQPSRAAESVSPPAKEPPKDASSPSRSLPTTIRVAEEKLDSLLAQSGELLVARQRVEARPGDLEGLIEGLHSWRAEWRGIVGTLRQLVQRDGVDPLVQRSSRLKERAARAVDETEDRIARVEERLERLAREMTADARQLKLASAALQEDVHRIRMLPFAEACSGLARAVHDVCRTEEKDAELVIEGGEIEVDRSVLEGLGDPLLHLVRNAVDHGLESPEDRRRAGKPETATVTVSAAIQGAEVNVTVSDDGRGLDLAKIRQRVRALGLPEPIDDQELAHCIFLPGFSTADVVTDVSGRGVGMDVVKSRIESLHGRIEIVTEPGRGARFTLSVPLTLTTVSALFVRCGERTLAFPTSTVARLVRFDPSALKRQQGRTVLPLGGVPVRVASLANVLEMSASEPAGGLQTGVLLSVGDRQLLMLVDQALSEREAVIKTLGPRILSVPYVSGAVTLGSGELALLLNTYNLLRSVESGGAGTNVRRALPDLPRTREDKRPCPRVLVVDDSLTTRTLLKSILETAGYDVIGSPDGQDAWERLQSEAIDLVVSDVDMPRVDGFELTELIRNSPTQGQLPIILVTSRDSDADKRRGVDVGADAYLVKSAFDQTEVLETVEQFIQFP</sequence>
<dbReference type="EC" id="2.7.13.3" evidence="2"/>
<evidence type="ECO:0000259" key="10">
    <source>
        <dbReference type="PROSITE" id="PS50109"/>
    </source>
</evidence>
<dbReference type="InterPro" id="IPR005467">
    <property type="entry name" value="His_kinase_dom"/>
</dbReference>
<evidence type="ECO:0000256" key="7">
    <source>
        <dbReference type="PROSITE-ProRule" id="PRU00169"/>
    </source>
</evidence>
<evidence type="ECO:0000259" key="11">
    <source>
        <dbReference type="PROSITE" id="PS50110"/>
    </source>
</evidence>
<dbReference type="RefSeq" id="WP_171184544.1">
    <property type="nucleotide sequence ID" value="NZ_WTPX01000022.1"/>
</dbReference>
<evidence type="ECO:0000259" key="12">
    <source>
        <dbReference type="PROSITE" id="PS50851"/>
    </source>
</evidence>
<dbReference type="Pfam" id="PF00072">
    <property type="entry name" value="Response_reg"/>
    <property type="match status" value="1"/>
</dbReference>
<feature type="modified residue" description="4-aspartylphosphate" evidence="7">
    <location>
        <position position="723"/>
    </location>
</feature>
<dbReference type="SUPFAM" id="SSF52172">
    <property type="entry name" value="CheY-like"/>
    <property type="match status" value="1"/>
</dbReference>
<dbReference type="InterPro" id="IPR036641">
    <property type="entry name" value="HPT_dom_sf"/>
</dbReference>
<keyword evidence="4 14" id="KW-0808">Transferase</keyword>
<dbReference type="PROSITE" id="PS50110">
    <property type="entry name" value="RESPONSE_REGULATORY"/>
    <property type="match status" value="1"/>
</dbReference>
<dbReference type="GO" id="GO:0004673">
    <property type="term" value="F:protein histidine kinase activity"/>
    <property type="evidence" value="ECO:0007669"/>
    <property type="project" value="UniProtKB-EC"/>
</dbReference>
<evidence type="ECO:0000256" key="1">
    <source>
        <dbReference type="ARBA" id="ARBA00000085"/>
    </source>
</evidence>
<keyword evidence="15" id="KW-1185">Reference proteome</keyword>
<keyword evidence="8" id="KW-0175">Coiled coil</keyword>
<dbReference type="SMART" id="SM00448">
    <property type="entry name" value="REC"/>
    <property type="match status" value="1"/>
</dbReference>
<dbReference type="SMART" id="SM00260">
    <property type="entry name" value="CheW"/>
    <property type="match status" value="1"/>
</dbReference>
<evidence type="ECO:0000256" key="9">
    <source>
        <dbReference type="SAM" id="MobiDB-lite"/>
    </source>
</evidence>
<evidence type="ECO:0000256" key="6">
    <source>
        <dbReference type="PROSITE-ProRule" id="PRU00110"/>
    </source>
</evidence>
<dbReference type="InterPro" id="IPR003594">
    <property type="entry name" value="HATPase_dom"/>
</dbReference>
<dbReference type="InterPro" id="IPR037006">
    <property type="entry name" value="CheA-like_homodim_sf"/>
</dbReference>
<dbReference type="SUPFAM" id="SSF47226">
    <property type="entry name" value="Histidine-containing phosphotransfer domain, HPT domain"/>
    <property type="match status" value="1"/>
</dbReference>
<dbReference type="InterPro" id="IPR051315">
    <property type="entry name" value="Bact_Chemotaxis_CheA"/>
</dbReference>
<organism evidence="14 15">
    <name type="scientific">Alienimonas chondri</name>
    <dbReference type="NCBI Taxonomy" id="2681879"/>
    <lineage>
        <taxon>Bacteria</taxon>
        <taxon>Pseudomonadati</taxon>
        <taxon>Planctomycetota</taxon>
        <taxon>Planctomycetia</taxon>
        <taxon>Planctomycetales</taxon>
        <taxon>Planctomycetaceae</taxon>
        <taxon>Alienimonas</taxon>
    </lineage>
</organism>
<feature type="coiled-coil region" evidence="8">
    <location>
        <begin position="273"/>
        <end position="325"/>
    </location>
</feature>
<evidence type="ECO:0000256" key="4">
    <source>
        <dbReference type="ARBA" id="ARBA00022679"/>
    </source>
</evidence>
<dbReference type="Gene3D" id="2.30.30.40">
    <property type="entry name" value="SH3 Domains"/>
    <property type="match status" value="1"/>
</dbReference>
<name>A0ABX1VAN3_9PLAN</name>
<feature type="domain" description="CheW-like" evidence="12">
    <location>
        <begin position="514"/>
        <end position="648"/>
    </location>
</feature>
<dbReference type="PRINTS" id="PR00344">
    <property type="entry name" value="BCTRLSENSOR"/>
</dbReference>
<dbReference type="CDD" id="cd00088">
    <property type="entry name" value="HPT"/>
    <property type="match status" value="1"/>
</dbReference>
<dbReference type="SMART" id="SM01231">
    <property type="entry name" value="H-kinase_dim"/>
    <property type="match status" value="1"/>
</dbReference>
<dbReference type="Gene3D" id="1.20.120.160">
    <property type="entry name" value="HPT domain"/>
    <property type="match status" value="1"/>
</dbReference>
<dbReference type="SUPFAM" id="SSF50341">
    <property type="entry name" value="CheW-like"/>
    <property type="match status" value="1"/>
</dbReference>
<feature type="domain" description="Response regulatory" evidence="11">
    <location>
        <begin position="674"/>
        <end position="790"/>
    </location>
</feature>
<dbReference type="PROSITE" id="PS50894">
    <property type="entry name" value="HPT"/>
    <property type="match status" value="1"/>
</dbReference>
<dbReference type="Pfam" id="PF01584">
    <property type="entry name" value="CheW"/>
    <property type="match status" value="1"/>
</dbReference>
<dbReference type="Gene3D" id="3.30.565.10">
    <property type="entry name" value="Histidine kinase-like ATPase, C-terminal domain"/>
    <property type="match status" value="1"/>
</dbReference>
<feature type="modified residue" description="Phosphohistidine" evidence="6">
    <location>
        <position position="53"/>
    </location>
</feature>
<dbReference type="InterPro" id="IPR002545">
    <property type="entry name" value="CheW-lke_dom"/>
</dbReference>
<dbReference type="Gene3D" id="3.40.50.2300">
    <property type="match status" value="1"/>
</dbReference>
<feature type="domain" description="Histidine kinase" evidence="10">
    <location>
        <begin position="244"/>
        <end position="512"/>
    </location>
</feature>
<feature type="compositionally biased region" description="Pro residues" evidence="9">
    <location>
        <begin position="156"/>
        <end position="172"/>
    </location>
</feature>
<evidence type="ECO:0000256" key="8">
    <source>
        <dbReference type="SAM" id="Coils"/>
    </source>
</evidence>
<dbReference type="PANTHER" id="PTHR43395">
    <property type="entry name" value="SENSOR HISTIDINE KINASE CHEA"/>
    <property type="match status" value="1"/>
</dbReference>
<dbReference type="InterPro" id="IPR008207">
    <property type="entry name" value="Sig_transdc_His_kin_Hpt_dom"/>
</dbReference>
<gene>
    <name evidence="14" type="primary">rcsC_2</name>
    <name evidence="14" type="ORF">LzC2_10670</name>
</gene>
<dbReference type="Proteomes" id="UP000609651">
    <property type="component" value="Unassembled WGS sequence"/>
</dbReference>
<dbReference type="PROSITE" id="PS50109">
    <property type="entry name" value="HIS_KIN"/>
    <property type="match status" value="1"/>
</dbReference>
<evidence type="ECO:0000256" key="2">
    <source>
        <dbReference type="ARBA" id="ARBA00012438"/>
    </source>
</evidence>
<evidence type="ECO:0000313" key="14">
    <source>
        <dbReference type="EMBL" id="NNJ25005.1"/>
    </source>
</evidence>
<feature type="region of interest" description="Disordered" evidence="9">
    <location>
        <begin position="131"/>
        <end position="205"/>
    </location>
</feature>
<keyword evidence="3 7" id="KW-0597">Phosphoprotein</keyword>
<feature type="domain" description="HPt" evidence="13">
    <location>
        <begin position="3"/>
        <end position="113"/>
    </location>
</feature>
<dbReference type="EMBL" id="WTPX01000022">
    <property type="protein sequence ID" value="NNJ25005.1"/>
    <property type="molecule type" value="Genomic_DNA"/>
</dbReference>
<reference evidence="14 15" key="1">
    <citation type="journal article" date="2020" name="Syst. Appl. Microbiol.">
        <title>Alienimonas chondri sp. nov., a novel planctomycete isolated from the biofilm of the red alga Chondrus crispus.</title>
        <authorList>
            <person name="Vitorino I."/>
            <person name="Albuquerque L."/>
            <person name="Wiegand S."/>
            <person name="Kallscheuer N."/>
            <person name="da Costa M.S."/>
            <person name="Lobo-da-Cunha A."/>
            <person name="Jogler C."/>
            <person name="Lage O.M."/>
        </authorList>
    </citation>
    <scope>NUCLEOTIDE SEQUENCE [LARGE SCALE GENOMIC DNA]</scope>
    <source>
        <strain evidence="14 15">LzC2</strain>
    </source>
</reference>